<reference evidence="1 4" key="1">
    <citation type="submission" date="2015-02" db="EMBL/GenBank/DDBJ databases">
        <title>Whole genome sequencing of multiple isolates of three species of pepper and tomato-infecting xanthomonads reveals genetic diversity in field strains and pinpoints effectors responsible for host specificity.</title>
        <authorList>
            <person name="Schwartz A."/>
            <person name="Dahlbeck D."/>
            <person name="Staskawicz B."/>
            <person name="Bart R."/>
            <person name="Potnis N."/>
            <person name="Minsavage G."/>
            <person name="Timilsina S."/>
            <person name="Goss E."/>
            <person name="Jones J."/>
            <person name="Vallad G."/>
            <person name="Barak J."/>
            <person name="Miller S."/>
            <person name="Ritchie D."/>
            <person name="Martins J.Jr."/>
            <person name="Patane J.S."/>
            <person name="Setubal J.C."/>
        </authorList>
    </citation>
    <scope>NUCLEOTIDE SEQUENCE [LARGE SCALE GENOMIC DNA]</scope>
    <source>
        <strain evidence="1 4">Xp3-15</strain>
    </source>
</reference>
<sequence length="185" mass="19759">MADSSRLIFMLKPPPQVLEAMAGVVAAHRLDALLGEAYFDPGNWHQSVSDRFEGSAARAAMLRAGDRLDAQAVTFCLNRITSGGTDPVHWAFRAEGTPFAFVALQAAIAAALCAEGLHGGGGHTPHITISYAAPGKLNQPIVPITWHATEVLLVEGGGRPYRYVPIGSWPLRPEGLMPEQTQLPL</sequence>
<reference evidence="3 5" key="2">
    <citation type="submission" date="2018-02" db="EMBL/GenBank/DDBJ databases">
        <title>Characterization of Xanthomonas diversity in transplant houses and field plants.</title>
        <authorList>
            <person name="Abrahamian P."/>
            <person name="Timilsina S."/>
            <person name="Minsavage G.V."/>
            <person name="Goss E.M."/>
            <person name="Jones J.B."/>
            <person name="Vallad G.E."/>
        </authorList>
    </citation>
    <scope>NUCLEOTIDE SEQUENCE [LARGE SCALE GENOMIC DNA]</scope>
    <source>
        <strain evidence="3 5">GEV2132</strain>
    </source>
</reference>
<proteinExistence type="predicted"/>
<comment type="caution">
    <text evidence="2">The sequence shown here is derived from an EMBL/GenBank/DDBJ whole genome shotgun (WGS) entry which is preliminary data.</text>
</comment>
<dbReference type="InterPro" id="IPR009097">
    <property type="entry name" value="Cyclic_Pdiesterase"/>
</dbReference>
<dbReference type="Proteomes" id="UP000289372">
    <property type="component" value="Unassembled WGS sequence"/>
</dbReference>
<gene>
    <name evidence="3" type="ORF">DB769_06845</name>
    <name evidence="2" type="ORF">G3W61_18110</name>
    <name evidence="1" type="ORF">XP315_10925</name>
</gene>
<dbReference type="Proteomes" id="UP000471082">
    <property type="component" value="Unassembled WGS sequence"/>
</dbReference>
<dbReference type="EMBL" id="PUUL01000033">
    <property type="protein sequence ID" value="RXD55209.1"/>
    <property type="molecule type" value="Genomic_DNA"/>
</dbReference>
<evidence type="ECO:0000313" key="4">
    <source>
        <dbReference type="Proteomes" id="UP000035369"/>
    </source>
</evidence>
<evidence type="ECO:0000313" key="1">
    <source>
        <dbReference type="EMBL" id="KLC05490.1"/>
    </source>
</evidence>
<protein>
    <recommendedName>
        <fullName evidence="7">2'-5' RNA ligase</fullName>
    </recommendedName>
</protein>
<organism evidence="2 6">
    <name type="scientific">Xanthomonas perforans</name>
    <dbReference type="NCBI Taxonomy" id="442694"/>
    <lineage>
        <taxon>Bacteria</taxon>
        <taxon>Pseudomonadati</taxon>
        <taxon>Pseudomonadota</taxon>
        <taxon>Gammaproteobacteria</taxon>
        <taxon>Lysobacterales</taxon>
        <taxon>Lysobacteraceae</taxon>
        <taxon>Xanthomonas</taxon>
    </lineage>
</organism>
<dbReference type="GeneID" id="61778036"/>
<evidence type="ECO:0000313" key="2">
    <source>
        <dbReference type="EMBL" id="NEL78138.1"/>
    </source>
</evidence>
<reference evidence="2 6" key="3">
    <citation type="submission" date="2019-11" db="EMBL/GenBank/DDBJ databases">
        <title>Genome-resolved metagenomics to study the prevalence of co-infection and intraspecific heterogeneity among plant pathogen metapopulations.</title>
        <authorList>
            <person name="Newberry E."/>
            <person name="Bhandari R."/>
            <person name="Kemble J."/>
            <person name="Sikora E."/>
            <person name="Potnis N."/>
        </authorList>
    </citation>
    <scope>NUCLEOTIDE SEQUENCE [LARGE SCALE GENOMIC DNA]</scope>
    <source>
        <strain evidence="2">Xp_Tom_Tuscaloosa_18b</strain>
    </source>
</reference>
<dbReference type="Gene3D" id="3.90.1140.10">
    <property type="entry name" value="Cyclic phosphodiesterase"/>
    <property type="match status" value="1"/>
</dbReference>
<keyword evidence="4" id="KW-1185">Reference proteome</keyword>
<accession>A0A0G8YF39</accession>
<dbReference type="EMBL" id="JAAGYU010000104">
    <property type="protein sequence ID" value="NEL78138.1"/>
    <property type="molecule type" value="Genomic_DNA"/>
</dbReference>
<evidence type="ECO:0000313" key="6">
    <source>
        <dbReference type="Proteomes" id="UP000471082"/>
    </source>
</evidence>
<evidence type="ECO:0000313" key="5">
    <source>
        <dbReference type="Proteomes" id="UP000289372"/>
    </source>
</evidence>
<name>A0A0G8YF39_XANPE</name>
<dbReference type="EMBL" id="JZUY01000040">
    <property type="protein sequence ID" value="KLC05490.1"/>
    <property type="molecule type" value="Genomic_DNA"/>
</dbReference>
<dbReference type="SUPFAM" id="SSF55144">
    <property type="entry name" value="LigT-like"/>
    <property type="match status" value="1"/>
</dbReference>
<evidence type="ECO:0000313" key="3">
    <source>
        <dbReference type="EMBL" id="RXD55209.1"/>
    </source>
</evidence>
<dbReference type="KEGG" id="xpe:BJD13_11020"/>
<dbReference type="RefSeq" id="WP_008571588.1">
    <property type="nucleotide sequence ID" value="NZ_CP018475.1"/>
</dbReference>
<evidence type="ECO:0008006" key="7">
    <source>
        <dbReference type="Google" id="ProtNLM"/>
    </source>
</evidence>
<dbReference type="Proteomes" id="UP000035369">
    <property type="component" value="Unassembled WGS sequence"/>
</dbReference>
<dbReference type="AlphaFoldDB" id="A0A0G8YF39"/>